<accession>A0A9P7DVU1</accession>
<dbReference type="RefSeq" id="XP_041186894.1">
    <property type="nucleotide sequence ID" value="XM_041333579.1"/>
</dbReference>
<organism evidence="1 2">
    <name type="scientific">Suillus subaureus</name>
    <dbReference type="NCBI Taxonomy" id="48587"/>
    <lineage>
        <taxon>Eukaryota</taxon>
        <taxon>Fungi</taxon>
        <taxon>Dikarya</taxon>
        <taxon>Basidiomycota</taxon>
        <taxon>Agaricomycotina</taxon>
        <taxon>Agaricomycetes</taxon>
        <taxon>Agaricomycetidae</taxon>
        <taxon>Boletales</taxon>
        <taxon>Suillineae</taxon>
        <taxon>Suillaceae</taxon>
        <taxon>Suillus</taxon>
    </lineage>
</organism>
<keyword evidence="2" id="KW-1185">Reference proteome</keyword>
<evidence type="ECO:0000313" key="1">
    <source>
        <dbReference type="EMBL" id="KAG1804326.1"/>
    </source>
</evidence>
<name>A0A9P7DVU1_9AGAM</name>
<dbReference type="AlphaFoldDB" id="A0A9P7DVU1"/>
<reference evidence="1" key="1">
    <citation type="journal article" date="2020" name="New Phytol.">
        <title>Comparative genomics reveals dynamic genome evolution in host specialist ectomycorrhizal fungi.</title>
        <authorList>
            <person name="Lofgren L.A."/>
            <person name="Nguyen N.H."/>
            <person name="Vilgalys R."/>
            <person name="Ruytinx J."/>
            <person name="Liao H.L."/>
            <person name="Branco S."/>
            <person name="Kuo A."/>
            <person name="LaButti K."/>
            <person name="Lipzen A."/>
            <person name="Andreopoulos W."/>
            <person name="Pangilinan J."/>
            <person name="Riley R."/>
            <person name="Hundley H."/>
            <person name="Na H."/>
            <person name="Barry K."/>
            <person name="Grigoriev I.V."/>
            <person name="Stajich J.E."/>
            <person name="Kennedy P.G."/>
        </authorList>
    </citation>
    <scope>NUCLEOTIDE SEQUENCE</scope>
    <source>
        <strain evidence="1">MN1</strain>
    </source>
</reference>
<comment type="caution">
    <text evidence="1">The sequence shown here is derived from an EMBL/GenBank/DDBJ whole genome shotgun (WGS) entry which is preliminary data.</text>
</comment>
<evidence type="ECO:0000313" key="2">
    <source>
        <dbReference type="Proteomes" id="UP000807769"/>
    </source>
</evidence>
<protein>
    <submittedName>
        <fullName evidence="1">Uncharacterized protein</fullName>
    </submittedName>
</protein>
<gene>
    <name evidence="1" type="ORF">BJ212DRAFT_1304346</name>
</gene>
<dbReference type="Proteomes" id="UP000807769">
    <property type="component" value="Unassembled WGS sequence"/>
</dbReference>
<dbReference type="EMBL" id="JABBWG010000059">
    <property type="protein sequence ID" value="KAG1804326.1"/>
    <property type="molecule type" value="Genomic_DNA"/>
</dbReference>
<sequence length="283" mass="32033">MKGSGFRQKKRQEQTKYEDYSGTAIREVRHIQLGVQVRGHAVTHLLINDVVLNDDLKAGVINGFKDAACSMTFGHDSILCLSSLVSELYKLKWFESVHDMKDVAYVSGYSRSESRFIQGYKTLLNFKRRPASRDTFLKDKIITLYPRKMTHAGGRPLASLINENFDIAVKTAQDLEAFFAWAPPRLSTDSEPRDAGGVFAGLESISPDDVAAEFTALKELRRTDGLFVVWRTVFNLKILGPICSVEENYCRSQELLNSPVTARLSECCRRRRHYSTQLDESIP</sequence>
<dbReference type="GeneID" id="64627596"/>
<proteinExistence type="predicted"/>